<protein>
    <submittedName>
        <fullName evidence="5">TrmB family transcriptional regulator</fullName>
    </submittedName>
</protein>
<dbReference type="CDD" id="cd09124">
    <property type="entry name" value="PLDc_like_TrmB_middle"/>
    <property type="match status" value="1"/>
</dbReference>
<keyword evidence="2" id="KW-0175">Coiled coil</keyword>
<feature type="domain" description="Transcription regulator TrmB C-terminal" evidence="4">
    <location>
        <begin position="111"/>
        <end position="355"/>
    </location>
</feature>
<evidence type="ECO:0000256" key="1">
    <source>
        <dbReference type="ARBA" id="ARBA00007287"/>
    </source>
</evidence>
<dbReference type="Pfam" id="PF01978">
    <property type="entry name" value="TrmB"/>
    <property type="match status" value="1"/>
</dbReference>
<comment type="caution">
    <text evidence="5">The sequence shown here is derived from an EMBL/GenBank/DDBJ whole genome shotgun (WGS) entry which is preliminary data.</text>
</comment>
<dbReference type="AlphaFoldDB" id="A0ABD5YKH3"/>
<name>A0ABD5YKH3_9EURY</name>
<evidence type="ECO:0000313" key="5">
    <source>
        <dbReference type="EMBL" id="MFC7189873.1"/>
    </source>
</evidence>
<keyword evidence="6" id="KW-1185">Reference proteome</keyword>
<dbReference type="InterPro" id="IPR021586">
    <property type="entry name" value="Tscrpt_reg_TrmB_C"/>
</dbReference>
<reference evidence="5 6" key="1">
    <citation type="journal article" date="2019" name="Int. J. Syst. Evol. Microbiol.">
        <title>The Global Catalogue of Microorganisms (GCM) 10K type strain sequencing project: providing services to taxonomists for standard genome sequencing and annotation.</title>
        <authorList>
            <consortium name="The Broad Institute Genomics Platform"/>
            <consortium name="The Broad Institute Genome Sequencing Center for Infectious Disease"/>
            <person name="Wu L."/>
            <person name="Ma J."/>
        </authorList>
    </citation>
    <scope>NUCLEOTIDE SEQUENCE [LARGE SCALE GENOMIC DNA]</scope>
    <source>
        <strain evidence="5 6">RDMS1</strain>
    </source>
</reference>
<gene>
    <name evidence="5" type="ORF">ACFQL7_08395</name>
</gene>
<dbReference type="PANTHER" id="PTHR34293:SF1">
    <property type="entry name" value="HTH-TYPE TRANSCRIPTIONAL REGULATOR TRMBL2"/>
    <property type="match status" value="1"/>
</dbReference>
<organism evidence="5 6">
    <name type="scientific">Halocatena marina</name>
    <dbReference type="NCBI Taxonomy" id="2934937"/>
    <lineage>
        <taxon>Archaea</taxon>
        <taxon>Methanobacteriati</taxon>
        <taxon>Methanobacteriota</taxon>
        <taxon>Stenosarchaea group</taxon>
        <taxon>Halobacteria</taxon>
        <taxon>Halobacteriales</taxon>
        <taxon>Natronomonadaceae</taxon>
        <taxon>Halocatena</taxon>
    </lineage>
</organism>
<accession>A0ABD5YKH3</accession>
<feature type="domain" description="Transcription regulator TrmB N-terminal" evidence="3">
    <location>
        <begin position="10"/>
        <end position="68"/>
    </location>
</feature>
<evidence type="ECO:0000259" key="3">
    <source>
        <dbReference type="Pfam" id="PF01978"/>
    </source>
</evidence>
<proteinExistence type="inferred from homology"/>
<dbReference type="InterPro" id="IPR002831">
    <property type="entry name" value="Tscrpt_reg_TrmB_N"/>
</dbReference>
<evidence type="ECO:0000313" key="6">
    <source>
        <dbReference type="Proteomes" id="UP001596417"/>
    </source>
</evidence>
<dbReference type="Pfam" id="PF11495">
    <property type="entry name" value="Regulator_TrmB"/>
    <property type="match status" value="1"/>
</dbReference>
<evidence type="ECO:0000256" key="2">
    <source>
        <dbReference type="SAM" id="Coils"/>
    </source>
</evidence>
<dbReference type="PANTHER" id="PTHR34293">
    <property type="entry name" value="HTH-TYPE TRANSCRIPTIONAL REGULATOR TRMBL2"/>
    <property type="match status" value="1"/>
</dbReference>
<sequence>MDVDVVRKSLQNAGFSQYEALVYVALVRRGAASAVTVAEESGVPKSRVYDVLRDLEAEDLIETYKQDSLHARALSPDSIIAALREQANSFSEAADELRDMWEASDLDDHDLTIVKRFETVVERTKSLIRTAENEIQLAGTTAQYDELRPVLHEAYGRGVFIKLSLYRPEGSRSTIDTEFEFENTASEVCSRDLPTPFVALIDRSQTCFAPQRGSGYEFGILATNRPLTYVFHWYYQTSLWDNWDVVYSTRGSSPPITYVNIRQCVVDIAPLYHEGAIIEVRAEVSDTESGDVHAISGRVVDLVYTRSRSANIYPALSDISGQVSIFIDDGDRTHSLGGWYAKVEDFELRRLTIESIEMGATDDGSSD</sequence>
<dbReference type="InterPro" id="IPR036390">
    <property type="entry name" value="WH_DNA-bd_sf"/>
</dbReference>
<dbReference type="SUPFAM" id="SSF46785">
    <property type="entry name" value="Winged helix' DNA-binding domain"/>
    <property type="match status" value="1"/>
</dbReference>
<evidence type="ECO:0000259" key="4">
    <source>
        <dbReference type="Pfam" id="PF11495"/>
    </source>
</evidence>
<comment type="similarity">
    <text evidence="1">Belongs to the transcriptional regulator TrmB family.</text>
</comment>
<dbReference type="Gene3D" id="1.10.10.10">
    <property type="entry name" value="Winged helix-like DNA-binding domain superfamily/Winged helix DNA-binding domain"/>
    <property type="match status" value="1"/>
</dbReference>
<dbReference type="InterPro" id="IPR051797">
    <property type="entry name" value="TrmB-like"/>
</dbReference>
<dbReference type="Proteomes" id="UP001596417">
    <property type="component" value="Unassembled WGS sequence"/>
</dbReference>
<dbReference type="SUPFAM" id="SSF159071">
    <property type="entry name" value="TrmB C-terminal domain-like"/>
    <property type="match status" value="1"/>
</dbReference>
<feature type="coiled-coil region" evidence="2">
    <location>
        <begin position="80"/>
        <end position="134"/>
    </location>
</feature>
<dbReference type="InterPro" id="IPR036388">
    <property type="entry name" value="WH-like_DNA-bd_sf"/>
</dbReference>
<dbReference type="EMBL" id="JBHTAX010000001">
    <property type="protein sequence ID" value="MFC7189873.1"/>
    <property type="molecule type" value="Genomic_DNA"/>
</dbReference>
<dbReference type="RefSeq" id="WP_264554716.1">
    <property type="nucleotide sequence ID" value="NZ_CP109979.1"/>
</dbReference>
<dbReference type="GeneID" id="76199439"/>